<feature type="binding site" evidence="4">
    <location>
        <position position="2"/>
    </location>
    <ligand>
        <name>Ni(2+)</name>
        <dbReference type="ChEBI" id="CHEBI:49786"/>
    </ligand>
</feature>
<evidence type="ECO:0000256" key="2">
    <source>
        <dbReference type="ARBA" id="ARBA00022723"/>
    </source>
</evidence>
<dbReference type="Pfam" id="PF01155">
    <property type="entry name" value="HypA"/>
    <property type="match status" value="1"/>
</dbReference>
<reference evidence="5 6" key="1">
    <citation type="submission" date="2024-01" db="EMBL/GenBank/DDBJ databases">
        <title>Mesobacterium rodlantinim sp. nov., isolated from shallow sea hydrothermal systems off Kueishantao Island.</title>
        <authorList>
            <person name="Su Z."/>
            <person name="Tang K."/>
        </authorList>
    </citation>
    <scope>NUCLEOTIDE SEQUENCE [LARGE SCALE GENOMIC DNA]</scope>
    <source>
        <strain evidence="5 6">TK19101</strain>
    </source>
</reference>
<organism evidence="5 6">
    <name type="scientific">Mesobacterium hydrothermale</name>
    <dbReference type="NCBI Taxonomy" id="3111907"/>
    <lineage>
        <taxon>Bacteria</taxon>
        <taxon>Pseudomonadati</taxon>
        <taxon>Pseudomonadota</taxon>
        <taxon>Alphaproteobacteria</taxon>
        <taxon>Rhodobacterales</taxon>
        <taxon>Roseobacteraceae</taxon>
        <taxon>Mesobacterium</taxon>
    </lineage>
</organism>
<protein>
    <recommendedName>
        <fullName evidence="4">Hydrogenase maturation factor HypA</fullName>
    </recommendedName>
</protein>
<evidence type="ECO:0000313" key="6">
    <source>
        <dbReference type="Proteomes" id="UP001348149"/>
    </source>
</evidence>
<proteinExistence type="inferred from homology"/>
<gene>
    <name evidence="4" type="primary">hypA</name>
    <name evidence="5" type="ORF">VK792_15895</name>
</gene>
<dbReference type="HAMAP" id="MF_00213">
    <property type="entry name" value="HypA_HybF"/>
    <property type="match status" value="1"/>
</dbReference>
<keyword evidence="1 4" id="KW-0533">Nickel</keyword>
<feature type="binding site" evidence="4">
    <location>
        <position position="92"/>
    </location>
    <ligand>
        <name>Zn(2+)</name>
        <dbReference type="ChEBI" id="CHEBI:29105"/>
    </ligand>
</feature>
<comment type="function">
    <text evidence="4">Involved in the maturation of [NiFe] hydrogenases. Required for nickel insertion into the metal center of the hydrogenase.</text>
</comment>
<dbReference type="PIRSF" id="PIRSF004761">
    <property type="entry name" value="Hydrgn_mat_HypA"/>
    <property type="match status" value="1"/>
</dbReference>
<keyword evidence="3 4" id="KW-0862">Zinc</keyword>
<dbReference type="InterPro" id="IPR000688">
    <property type="entry name" value="HypA/HybF"/>
</dbReference>
<dbReference type="Proteomes" id="UP001348149">
    <property type="component" value="Unassembled WGS sequence"/>
</dbReference>
<dbReference type="Gene3D" id="3.30.2320.80">
    <property type="match status" value="1"/>
</dbReference>
<name>A0ABU6HNK9_9RHOB</name>
<feature type="binding site" evidence="4">
    <location>
        <position position="89"/>
    </location>
    <ligand>
        <name>Zn(2+)</name>
        <dbReference type="ChEBI" id="CHEBI:29105"/>
    </ligand>
</feature>
<dbReference type="PANTHER" id="PTHR34535">
    <property type="entry name" value="HYDROGENASE MATURATION FACTOR HYPA"/>
    <property type="match status" value="1"/>
</dbReference>
<accession>A0ABU6HNK9</accession>
<comment type="caution">
    <text evidence="5">The sequence shown here is derived from an EMBL/GenBank/DDBJ whole genome shotgun (WGS) entry which is preliminary data.</text>
</comment>
<feature type="binding site" evidence="4">
    <location>
        <position position="73"/>
    </location>
    <ligand>
        <name>Zn(2+)</name>
        <dbReference type="ChEBI" id="CHEBI:29105"/>
    </ligand>
</feature>
<sequence length="123" mass="13189">MHELAVSQSLIAEAMRTALHHGAVRVTALTVQIGPLSGVEAPLLDRAFSVARAGTMLETSVLTMEIAPVVVWCPACQTETTVAPNALLCGQCGDWKVTLRSGDELVLKQVELDRETTDRAVLH</sequence>
<evidence type="ECO:0000256" key="4">
    <source>
        <dbReference type="HAMAP-Rule" id="MF_00213"/>
    </source>
</evidence>
<dbReference type="RefSeq" id="WP_326298811.1">
    <property type="nucleotide sequence ID" value="NZ_JAYLLH010000028.1"/>
</dbReference>
<keyword evidence="2 4" id="KW-0479">Metal-binding</keyword>
<feature type="binding site" evidence="4">
    <location>
        <position position="76"/>
    </location>
    <ligand>
        <name>Zn(2+)</name>
        <dbReference type="ChEBI" id="CHEBI:29105"/>
    </ligand>
</feature>
<evidence type="ECO:0000256" key="1">
    <source>
        <dbReference type="ARBA" id="ARBA00022596"/>
    </source>
</evidence>
<comment type="similarity">
    <text evidence="4">Belongs to the HypA/HybF family.</text>
</comment>
<keyword evidence="6" id="KW-1185">Reference proteome</keyword>
<dbReference type="PANTHER" id="PTHR34535:SF3">
    <property type="entry name" value="HYDROGENASE MATURATION FACTOR HYPA"/>
    <property type="match status" value="1"/>
</dbReference>
<evidence type="ECO:0000256" key="3">
    <source>
        <dbReference type="ARBA" id="ARBA00022833"/>
    </source>
</evidence>
<dbReference type="EMBL" id="JAYLLH010000028">
    <property type="protein sequence ID" value="MEC3862775.1"/>
    <property type="molecule type" value="Genomic_DNA"/>
</dbReference>
<evidence type="ECO:0000313" key="5">
    <source>
        <dbReference type="EMBL" id="MEC3862775.1"/>
    </source>
</evidence>